<proteinExistence type="predicted"/>
<comment type="caution">
    <text evidence="2">The sequence shown here is derived from an EMBL/GenBank/DDBJ whole genome shotgun (WGS) entry which is preliminary data.</text>
</comment>
<dbReference type="SUPFAM" id="SSF55608">
    <property type="entry name" value="Homing endonucleases"/>
    <property type="match status" value="1"/>
</dbReference>
<gene>
    <name evidence="2" type="ORF">A2462_02015</name>
</gene>
<dbReference type="GO" id="GO:0004519">
    <property type="term" value="F:endonuclease activity"/>
    <property type="evidence" value="ECO:0007669"/>
    <property type="project" value="InterPro"/>
</dbReference>
<evidence type="ECO:0000313" key="2">
    <source>
        <dbReference type="EMBL" id="OGC32626.1"/>
    </source>
</evidence>
<feature type="domain" description="DOD-type homing endonuclease" evidence="1">
    <location>
        <begin position="100"/>
        <end position="158"/>
    </location>
</feature>
<dbReference type="Gene3D" id="3.10.28.10">
    <property type="entry name" value="Homing endonucleases"/>
    <property type="match status" value="1"/>
</dbReference>
<evidence type="ECO:0000313" key="3">
    <source>
        <dbReference type="Proteomes" id="UP000177309"/>
    </source>
</evidence>
<protein>
    <recommendedName>
        <fullName evidence="1">DOD-type homing endonuclease domain-containing protein</fullName>
    </recommendedName>
</protein>
<name>A0A1F4TIW1_UNCSA</name>
<dbReference type="InterPro" id="IPR004042">
    <property type="entry name" value="Intein_endonuc_central"/>
</dbReference>
<evidence type="ECO:0000259" key="1">
    <source>
        <dbReference type="PROSITE" id="PS50819"/>
    </source>
</evidence>
<accession>A0A1F4TIW1</accession>
<dbReference type="Pfam" id="PF14528">
    <property type="entry name" value="LAGLIDADG_3"/>
    <property type="match status" value="1"/>
</dbReference>
<dbReference type="PROSITE" id="PS50819">
    <property type="entry name" value="INTEIN_ENDONUCLEASE"/>
    <property type="match status" value="1"/>
</dbReference>
<dbReference type="InterPro" id="IPR004860">
    <property type="entry name" value="LAGLIDADG_dom"/>
</dbReference>
<dbReference type="Proteomes" id="UP000177309">
    <property type="component" value="Unassembled WGS sequence"/>
</dbReference>
<sequence length="187" mass="22107">MDFRPKVGIGGSWGRGWIIWQLIGCIEKFARTEKLVVTCFSEHKKQIAHLKNVIYKLFLKKPLLRKRKDSRAVEVYFYQKHIAKRLKFPTGMKLKHKLAIPGWVFDDKSYLLKCLKGLFETDGDFTIDSHNYTYVLKFSNQSQSLLDDVHKALVGLGYHPQRRRIDVRLARKKEAFGFAKRIRFRQY</sequence>
<organism evidence="2 3">
    <name type="scientific">candidate division WOR-1 bacterium RIFOXYC2_FULL_41_25</name>
    <dbReference type="NCBI Taxonomy" id="1802586"/>
    <lineage>
        <taxon>Bacteria</taxon>
        <taxon>Bacillati</taxon>
        <taxon>Saganbacteria</taxon>
    </lineage>
</organism>
<reference evidence="2 3" key="1">
    <citation type="journal article" date="2016" name="Nat. Commun.">
        <title>Thousands of microbial genomes shed light on interconnected biogeochemical processes in an aquifer system.</title>
        <authorList>
            <person name="Anantharaman K."/>
            <person name="Brown C.T."/>
            <person name="Hug L.A."/>
            <person name="Sharon I."/>
            <person name="Castelle C.J."/>
            <person name="Probst A.J."/>
            <person name="Thomas B.C."/>
            <person name="Singh A."/>
            <person name="Wilkins M.J."/>
            <person name="Karaoz U."/>
            <person name="Brodie E.L."/>
            <person name="Williams K.H."/>
            <person name="Hubbard S.S."/>
            <person name="Banfield J.F."/>
        </authorList>
    </citation>
    <scope>NUCLEOTIDE SEQUENCE [LARGE SCALE GENOMIC DNA]</scope>
</reference>
<dbReference type="InterPro" id="IPR027434">
    <property type="entry name" value="Homing_endonucl"/>
</dbReference>
<dbReference type="EMBL" id="MEUI01000048">
    <property type="protein sequence ID" value="OGC32626.1"/>
    <property type="molecule type" value="Genomic_DNA"/>
</dbReference>
<dbReference type="AlphaFoldDB" id="A0A1F4TIW1"/>